<keyword evidence="3" id="KW-1185">Reference proteome</keyword>
<organism evidence="2 3">
    <name type="scientific">Geodia barretti</name>
    <name type="common">Barrett's horny sponge</name>
    <dbReference type="NCBI Taxonomy" id="519541"/>
    <lineage>
        <taxon>Eukaryota</taxon>
        <taxon>Metazoa</taxon>
        <taxon>Porifera</taxon>
        <taxon>Demospongiae</taxon>
        <taxon>Heteroscleromorpha</taxon>
        <taxon>Tetractinellida</taxon>
        <taxon>Astrophorina</taxon>
        <taxon>Geodiidae</taxon>
        <taxon>Geodia</taxon>
    </lineage>
</organism>
<feature type="non-terminal residue" evidence="2">
    <location>
        <position position="1"/>
    </location>
</feature>
<accession>A0AA35TRH8</accession>
<feature type="compositionally biased region" description="Polar residues" evidence="1">
    <location>
        <begin position="79"/>
        <end position="90"/>
    </location>
</feature>
<feature type="compositionally biased region" description="Basic and acidic residues" evidence="1">
    <location>
        <begin position="52"/>
        <end position="67"/>
    </location>
</feature>
<name>A0AA35TRH8_GEOBA</name>
<gene>
    <name evidence="2" type="ORF">GBAR_LOCUS29041</name>
</gene>
<dbReference type="EMBL" id="CASHTH010004072">
    <property type="protein sequence ID" value="CAI8053098.1"/>
    <property type="molecule type" value="Genomic_DNA"/>
</dbReference>
<evidence type="ECO:0000256" key="1">
    <source>
        <dbReference type="SAM" id="MobiDB-lite"/>
    </source>
</evidence>
<dbReference type="AlphaFoldDB" id="A0AA35TRH8"/>
<sequence>PRNGDVENVRFRRYPYFVTQIPPSGSGVVTRDGDSESSYYNTMIPFSVLGTGDKEGVERSGDTRGLTDVDTESGVGMESQVSERSTTGQCSMECGHQGGTTVISTVGKTEKGGRGRRGKKKWSGVVERESICEDG</sequence>
<protein>
    <submittedName>
        <fullName evidence="2">Uncharacterized protein</fullName>
    </submittedName>
</protein>
<reference evidence="2" key="1">
    <citation type="submission" date="2023-03" db="EMBL/GenBank/DDBJ databases">
        <authorList>
            <person name="Steffen K."/>
            <person name="Cardenas P."/>
        </authorList>
    </citation>
    <scope>NUCLEOTIDE SEQUENCE</scope>
</reference>
<evidence type="ECO:0000313" key="3">
    <source>
        <dbReference type="Proteomes" id="UP001174909"/>
    </source>
</evidence>
<proteinExistence type="predicted"/>
<feature type="region of interest" description="Disordered" evidence="1">
    <location>
        <begin position="51"/>
        <end position="122"/>
    </location>
</feature>
<feature type="non-terminal residue" evidence="2">
    <location>
        <position position="135"/>
    </location>
</feature>
<comment type="caution">
    <text evidence="2">The sequence shown here is derived from an EMBL/GenBank/DDBJ whole genome shotgun (WGS) entry which is preliminary data.</text>
</comment>
<evidence type="ECO:0000313" key="2">
    <source>
        <dbReference type="EMBL" id="CAI8053098.1"/>
    </source>
</evidence>
<dbReference type="Proteomes" id="UP001174909">
    <property type="component" value="Unassembled WGS sequence"/>
</dbReference>